<dbReference type="Proteomes" id="UP001462961">
    <property type="component" value="Unassembled WGS sequence"/>
</dbReference>
<reference evidence="2 3" key="1">
    <citation type="journal article" date="2014" name="Genome Announc.">
        <title>Draft Genome Sequence of the Haloacid-Degrading Burkholderia caribensis Strain MBA4.</title>
        <authorList>
            <person name="Pan Y."/>
            <person name="Kong K.F."/>
            <person name="Tsang J.S."/>
        </authorList>
    </citation>
    <scope>NUCLEOTIDE SEQUENCE [LARGE SCALE GENOMIC DNA]</scope>
    <source>
        <strain evidence="2 3">852011</strain>
    </source>
</reference>
<dbReference type="RefSeq" id="WP_107200666.1">
    <property type="nucleotide sequence ID" value="NZ_CP015959.1"/>
</dbReference>
<gene>
    <name evidence="2" type="ORF">A9O66_25120</name>
    <name evidence="1" type="ORF">VOI32_02635</name>
</gene>
<dbReference type="Proteomes" id="UP000509548">
    <property type="component" value="Chromosome 2"/>
</dbReference>
<reference evidence="1 4" key="3">
    <citation type="submission" date="2024-01" db="EMBL/GenBank/DDBJ databases">
        <title>The diversity of rhizobia nodulating Mimosa spp. in eleven states of Brazil covering several biomes is determined by host plant, location, and edaphic factors.</title>
        <authorList>
            <person name="Rouws L."/>
            <person name="Barauna A."/>
            <person name="Beukes C."/>
            <person name="De Faria S.M."/>
            <person name="Gross E."/>
            <person name="Dos Reis Junior F.B."/>
            <person name="Simon M."/>
            <person name="Maluk M."/>
            <person name="Odee D.W."/>
            <person name="Kenicer G."/>
            <person name="Young J.P.W."/>
            <person name="Reis V.M."/>
            <person name="Zilli J."/>
            <person name="James E.K."/>
        </authorList>
    </citation>
    <scope>NUCLEOTIDE SEQUENCE [LARGE SCALE GENOMIC DNA]</scope>
    <source>
        <strain evidence="1 4">JHI1651</strain>
    </source>
</reference>
<dbReference type="EMBL" id="JAYLVJ010000002">
    <property type="protein sequence ID" value="MEO1752825.1"/>
    <property type="molecule type" value="Genomic_DNA"/>
</dbReference>
<sequence>MTSIRADLVLSQSAFSHVVDVPFDAIDIASWLFTLPDAEYQRCAPPDHIAAGATWTDDGRRMSINVEQIGTGLVVQHYVGEITEKNYCRMVSLSDVFTPHGRTKVQVIWELSAKQLADGKTEYTNSVISHPTDDFLAFIEKMGVSFEQAARDRQSASGDHNRRETPLFAESIARAARARLAANNC</sequence>
<reference evidence="2" key="2">
    <citation type="submission" date="2016-06" db="EMBL/GenBank/DDBJ databases">
        <authorList>
            <person name="Huang P."/>
            <person name="Jiang X."/>
            <person name="Liu X."/>
        </authorList>
    </citation>
    <scope>NUCLEOTIDE SEQUENCE</scope>
    <source>
        <strain evidence="2">852011</strain>
    </source>
</reference>
<dbReference type="AlphaFoldDB" id="A0A9Q6S8T2"/>
<organism evidence="2 3">
    <name type="scientific">Paraburkholderia caribensis</name>
    <dbReference type="NCBI Taxonomy" id="75105"/>
    <lineage>
        <taxon>Bacteria</taxon>
        <taxon>Pseudomonadati</taxon>
        <taxon>Pseudomonadota</taxon>
        <taxon>Betaproteobacteria</taxon>
        <taxon>Burkholderiales</taxon>
        <taxon>Burkholderiaceae</taxon>
        <taxon>Paraburkholderia</taxon>
    </lineage>
</organism>
<keyword evidence="4" id="KW-1185">Reference proteome</keyword>
<dbReference type="EMBL" id="CP015959">
    <property type="protein sequence ID" value="QLB66461.1"/>
    <property type="molecule type" value="Genomic_DNA"/>
</dbReference>
<name>A0A9Q6S8T2_9BURK</name>
<accession>A0A9Q6S8T2</accession>
<proteinExistence type="predicted"/>
<evidence type="ECO:0000313" key="2">
    <source>
        <dbReference type="EMBL" id="QLB66461.1"/>
    </source>
</evidence>
<evidence type="ECO:0000313" key="3">
    <source>
        <dbReference type="Proteomes" id="UP000509548"/>
    </source>
</evidence>
<evidence type="ECO:0000313" key="1">
    <source>
        <dbReference type="EMBL" id="MEO1752825.1"/>
    </source>
</evidence>
<protein>
    <submittedName>
        <fullName evidence="2">Uncharacterized protein</fullName>
    </submittedName>
</protein>
<evidence type="ECO:0000313" key="4">
    <source>
        <dbReference type="Proteomes" id="UP001462961"/>
    </source>
</evidence>